<accession>A0ABV1H1P7</accession>
<name>A0ABV1H1P7_9FIRM</name>
<comment type="caution">
    <text evidence="3">The sequence shown here is derived from an EMBL/GenBank/DDBJ whole genome shotgun (WGS) entry which is preliminary data.</text>
</comment>
<proteinExistence type="predicted"/>
<evidence type="ECO:0000313" key="4">
    <source>
        <dbReference type="Proteomes" id="UP001546774"/>
    </source>
</evidence>
<evidence type="ECO:0008006" key="5">
    <source>
        <dbReference type="Google" id="ProtNLM"/>
    </source>
</evidence>
<feature type="coiled-coil region" evidence="1">
    <location>
        <begin position="4"/>
        <end position="31"/>
    </location>
</feature>
<evidence type="ECO:0000256" key="1">
    <source>
        <dbReference type="SAM" id="Coils"/>
    </source>
</evidence>
<protein>
    <recommendedName>
        <fullName evidence="5">DUF4315 family protein</fullName>
    </recommendedName>
</protein>
<sequence length="129" mass="14936">MDNIEMLEKYKQRIKRQNEKIKQDYDRASVTLPKGTKYRIQALGYTVNGFLNSAVLAELERLEAEAPQTAQPEAVKEEQPEQAQPKADPPEDVAELNNWLHQIQEENEQKRLQEVARRQANVEAENGYD</sequence>
<organism evidence="3 4">
    <name type="scientific">Lachnospira intestinalis</name>
    <dbReference type="NCBI Taxonomy" id="3133158"/>
    <lineage>
        <taxon>Bacteria</taxon>
        <taxon>Bacillati</taxon>
        <taxon>Bacillota</taxon>
        <taxon>Clostridia</taxon>
        <taxon>Lachnospirales</taxon>
        <taxon>Lachnospiraceae</taxon>
        <taxon>Lachnospira</taxon>
    </lineage>
</organism>
<dbReference type="Proteomes" id="UP001546774">
    <property type="component" value="Unassembled WGS sequence"/>
</dbReference>
<evidence type="ECO:0000256" key="2">
    <source>
        <dbReference type="SAM" id="MobiDB-lite"/>
    </source>
</evidence>
<keyword evidence="1" id="KW-0175">Coiled coil</keyword>
<keyword evidence="4" id="KW-1185">Reference proteome</keyword>
<feature type="region of interest" description="Disordered" evidence="2">
    <location>
        <begin position="64"/>
        <end position="92"/>
    </location>
</feature>
<reference evidence="3" key="1">
    <citation type="submission" date="2024-03" db="EMBL/GenBank/DDBJ databases">
        <title>Human intestinal bacterial collection.</title>
        <authorList>
            <person name="Pauvert C."/>
            <person name="Hitch T.C.A."/>
            <person name="Clavel T."/>
        </authorList>
    </citation>
    <scope>NUCLEOTIDE SEQUENCE [LARGE SCALE GENOMIC DNA]</scope>
    <source>
        <strain evidence="3">CLA-AA-H89B</strain>
    </source>
</reference>
<gene>
    <name evidence="3" type="ORF">WMO37_01155</name>
</gene>
<dbReference type="EMBL" id="JBBMFS010000001">
    <property type="protein sequence ID" value="MEQ2553624.1"/>
    <property type="molecule type" value="Genomic_DNA"/>
</dbReference>
<evidence type="ECO:0000313" key="3">
    <source>
        <dbReference type="EMBL" id="MEQ2553624.1"/>
    </source>
</evidence>